<accession>A0A0A0IN30</accession>
<sequence length="311" mass="33717">MNKCIINNMCNCSLLDDTISRICLCEYQYFLSKINVVGVGFGYKQVNGIDTDIKCITVFVEKKVPLSQLAPSDIIPPYYKHIPTDVFESGVFESQALNHWIRPVTGGYSISNQTFPRTGSLSCLVTDGIRMYILGNNHILASSNRAPIGSYIVQPSIGDGGRQGIDVIASLSRFIPLNFQGQSNFVDSAIAEVMAPGLISPYIAIVGPPKGTKYASLSESVMKIGRTSEKTTGKITQLHSVILVRASSTQKYLMIDQIITQRMSDMGDSGALLLDSNVFALGQLVGAAPYKSIYTPINTILDTLNVSLVTG</sequence>
<evidence type="ECO:0000313" key="1">
    <source>
        <dbReference type="EMBL" id="KGN00931.1"/>
    </source>
</evidence>
<reference evidence="1 2" key="1">
    <citation type="submission" date="2014-01" db="EMBL/GenBank/DDBJ databases">
        <title>Plasmidome dynamics in the species complex Clostridium novyi sensu lato converts strains of independent lineages into distinctly different pathogens.</title>
        <authorList>
            <person name="Skarin H."/>
            <person name="Segerman B."/>
        </authorList>
    </citation>
    <scope>NUCLEOTIDE SEQUENCE [LARGE SCALE GENOMIC DNA]</scope>
    <source>
        <strain evidence="1 2">DC5</strain>
    </source>
</reference>
<dbReference type="SUPFAM" id="SSF50494">
    <property type="entry name" value="Trypsin-like serine proteases"/>
    <property type="match status" value="1"/>
</dbReference>
<dbReference type="Proteomes" id="UP000030014">
    <property type="component" value="Unassembled WGS sequence"/>
</dbReference>
<evidence type="ECO:0008006" key="3">
    <source>
        <dbReference type="Google" id="ProtNLM"/>
    </source>
</evidence>
<dbReference type="InterPro" id="IPR009003">
    <property type="entry name" value="Peptidase_S1_PA"/>
</dbReference>
<organism evidence="1 2">
    <name type="scientific">Clostridium botulinum C/D str. DC5</name>
    <dbReference type="NCBI Taxonomy" id="1443128"/>
    <lineage>
        <taxon>Bacteria</taxon>
        <taxon>Bacillati</taxon>
        <taxon>Bacillota</taxon>
        <taxon>Clostridia</taxon>
        <taxon>Eubacteriales</taxon>
        <taxon>Clostridiaceae</taxon>
        <taxon>Clostridium</taxon>
    </lineage>
</organism>
<comment type="caution">
    <text evidence="1">The sequence shown here is derived from an EMBL/GenBank/DDBJ whole genome shotgun (WGS) entry which is preliminary data.</text>
</comment>
<dbReference type="RefSeq" id="WP_039258138.1">
    <property type="nucleotide sequence ID" value="NZ_JDRY01000012.1"/>
</dbReference>
<dbReference type="EMBL" id="JDRY01000012">
    <property type="protein sequence ID" value="KGN00931.1"/>
    <property type="molecule type" value="Genomic_DNA"/>
</dbReference>
<dbReference type="InterPro" id="IPR043504">
    <property type="entry name" value="Peptidase_S1_PA_chymotrypsin"/>
</dbReference>
<proteinExistence type="predicted"/>
<name>A0A0A0IN30_CLOBO</name>
<evidence type="ECO:0000313" key="2">
    <source>
        <dbReference type="Proteomes" id="UP000030014"/>
    </source>
</evidence>
<dbReference type="AlphaFoldDB" id="A0A0A0IN30"/>
<dbReference type="Gene3D" id="2.40.10.10">
    <property type="entry name" value="Trypsin-like serine proteases"/>
    <property type="match status" value="2"/>
</dbReference>
<protein>
    <recommendedName>
        <fullName evidence="3">Peptidase S1 domain-containing protein</fullName>
    </recommendedName>
</protein>
<gene>
    <name evidence="1" type="ORF">Z955_02170</name>
</gene>